<keyword evidence="3" id="KW-1185">Reference proteome</keyword>
<accession>A0AAV4RHP3</accession>
<dbReference type="EMBL" id="BPLQ01006352">
    <property type="protein sequence ID" value="GIY21848.1"/>
    <property type="molecule type" value="Genomic_DNA"/>
</dbReference>
<sequence length="96" mass="10984">MINERADRNPPVGFNAFMQGILATNIPLQWIRNKYGKDRLILSQLDPKLSEASSPRTSVSKPKKRTTSERSRTLSSHESSPDMSETQPIKWISWKD</sequence>
<feature type="region of interest" description="Disordered" evidence="1">
    <location>
        <begin position="47"/>
        <end position="96"/>
    </location>
</feature>
<dbReference type="AlphaFoldDB" id="A0AAV4RHP3"/>
<evidence type="ECO:0000313" key="2">
    <source>
        <dbReference type="EMBL" id="GIY21848.1"/>
    </source>
</evidence>
<evidence type="ECO:0000313" key="3">
    <source>
        <dbReference type="Proteomes" id="UP001054837"/>
    </source>
</evidence>
<proteinExistence type="predicted"/>
<gene>
    <name evidence="2" type="ORF">CDAR_494701</name>
</gene>
<name>A0AAV4RHP3_9ARAC</name>
<dbReference type="Proteomes" id="UP001054837">
    <property type="component" value="Unassembled WGS sequence"/>
</dbReference>
<protein>
    <submittedName>
        <fullName evidence="2">Uncharacterized protein</fullName>
    </submittedName>
</protein>
<comment type="caution">
    <text evidence="2">The sequence shown here is derived from an EMBL/GenBank/DDBJ whole genome shotgun (WGS) entry which is preliminary data.</text>
</comment>
<organism evidence="2 3">
    <name type="scientific">Caerostris darwini</name>
    <dbReference type="NCBI Taxonomy" id="1538125"/>
    <lineage>
        <taxon>Eukaryota</taxon>
        <taxon>Metazoa</taxon>
        <taxon>Ecdysozoa</taxon>
        <taxon>Arthropoda</taxon>
        <taxon>Chelicerata</taxon>
        <taxon>Arachnida</taxon>
        <taxon>Araneae</taxon>
        <taxon>Araneomorphae</taxon>
        <taxon>Entelegynae</taxon>
        <taxon>Araneoidea</taxon>
        <taxon>Araneidae</taxon>
        <taxon>Caerostris</taxon>
    </lineage>
</organism>
<reference evidence="2 3" key="1">
    <citation type="submission" date="2021-06" db="EMBL/GenBank/DDBJ databases">
        <title>Caerostris darwini draft genome.</title>
        <authorList>
            <person name="Kono N."/>
            <person name="Arakawa K."/>
        </authorList>
    </citation>
    <scope>NUCLEOTIDE SEQUENCE [LARGE SCALE GENOMIC DNA]</scope>
</reference>
<evidence type="ECO:0000256" key="1">
    <source>
        <dbReference type="SAM" id="MobiDB-lite"/>
    </source>
</evidence>